<accession>A0A8S1YLT4</accession>
<dbReference type="EMBL" id="CAJJDP010000190">
    <property type="protein sequence ID" value="CAD8214693.1"/>
    <property type="molecule type" value="Genomic_DNA"/>
</dbReference>
<dbReference type="Proteomes" id="UP000683925">
    <property type="component" value="Unassembled WGS sequence"/>
</dbReference>
<comment type="caution">
    <text evidence="1">The sequence shown here is derived from an EMBL/GenBank/DDBJ whole genome shotgun (WGS) entry which is preliminary data.</text>
</comment>
<sequence>MIYEFNASFRKRDGWEGNSNFLTCGEIRYFGSTNYNCQISRIFLDLEPHSHIIVEAQILRYLIKKD</sequence>
<proteinExistence type="predicted"/>
<keyword evidence="2" id="KW-1185">Reference proteome</keyword>
<evidence type="ECO:0000313" key="1">
    <source>
        <dbReference type="EMBL" id="CAD8214693.1"/>
    </source>
</evidence>
<name>A0A8S1YLT4_PAROT</name>
<dbReference type="OrthoDB" id="311881at2759"/>
<protein>
    <submittedName>
        <fullName evidence="1">Uncharacterized protein</fullName>
    </submittedName>
</protein>
<reference evidence="1" key="1">
    <citation type="submission" date="2021-01" db="EMBL/GenBank/DDBJ databases">
        <authorList>
            <consortium name="Genoscope - CEA"/>
            <person name="William W."/>
        </authorList>
    </citation>
    <scope>NUCLEOTIDE SEQUENCE</scope>
</reference>
<gene>
    <name evidence="1" type="ORF">POCTA_138.1.T1860018</name>
</gene>
<evidence type="ECO:0000313" key="2">
    <source>
        <dbReference type="Proteomes" id="UP000683925"/>
    </source>
</evidence>
<organism evidence="1 2">
    <name type="scientific">Paramecium octaurelia</name>
    <dbReference type="NCBI Taxonomy" id="43137"/>
    <lineage>
        <taxon>Eukaryota</taxon>
        <taxon>Sar</taxon>
        <taxon>Alveolata</taxon>
        <taxon>Ciliophora</taxon>
        <taxon>Intramacronucleata</taxon>
        <taxon>Oligohymenophorea</taxon>
        <taxon>Peniculida</taxon>
        <taxon>Parameciidae</taxon>
        <taxon>Paramecium</taxon>
    </lineage>
</organism>
<dbReference type="AlphaFoldDB" id="A0A8S1YLT4"/>